<feature type="transmembrane region" description="Helical" evidence="2">
    <location>
        <begin position="110"/>
        <end position="129"/>
    </location>
</feature>
<gene>
    <name evidence="3" type="ORF">G6F50_012905</name>
</gene>
<reference evidence="3 4" key="1">
    <citation type="journal article" date="2020" name="Microb. Genom.">
        <title>Genetic diversity of clinical and environmental Mucorales isolates obtained from an investigation of mucormycosis cases among solid organ transplant recipients.</title>
        <authorList>
            <person name="Nguyen M.H."/>
            <person name="Kaul D."/>
            <person name="Muto C."/>
            <person name="Cheng S.J."/>
            <person name="Richter R.A."/>
            <person name="Bruno V.M."/>
            <person name="Liu G."/>
            <person name="Beyhan S."/>
            <person name="Sundermann A.J."/>
            <person name="Mounaud S."/>
            <person name="Pasculle A.W."/>
            <person name="Nierman W.C."/>
            <person name="Driscoll E."/>
            <person name="Cumbie R."/>
            <person name="Clancy C.J."/>
            <person name="Dupont C.L."/>
        </authorList>
    </citation>
    <scope>NUCLEOTIDE SEQUENCE [LARGE SCALE GENOMIC DNA]</scope>
    <source>
        <strain evidence="3 4">GL24</strain>
    </source>
</reference>
<feature type="transmembrane region" description="Helical" evidence="2">
    <location>
        <begin position="6"/>
        <end position="23"/>
    </location>
</feature>
<comment type="caution">
    <text evidence="3">The sequence shown here is derived from an EMBL/GenBank/DDBJ whole genome shotgun (WGS) entry which is preliminary data.</text>
</comment>
<organism evidence="3 4">
    <name type="scientific">Rhizopus delemar</name>
    <dbReference type="NCBI Taxonomy" id="936053"/>
    <lineage>
        <taxon>Eukaryota</taxon>
        <taxon>Fungi</taxon>
        <taxon>Fungi incertae sedis</taxon>
        <taxon>Mucoromycota</taxon>
        <taxon>Mucoromycotina</taxon>
        <taxon>Mucoromycetes</taxon>
        <taxon>Mucorales</taxon>
        <taxon>Mucorineae</taxon>
        <taxon>Rhizopodaceae</taxon>
        <taxon>Rhizopus</taxon>
    </lineage>
</organism>
<keyword evidence="2" id="KW-1133">Transmembrane helix</keyword>
<feature type="region of interest" description="Disordered" evidence="1">
    <location>
        <begin position="296"/>
        <end position="376"/>
    </location>
</feature>
<evidence type="ECO:0000256" key="2">
    <source>
        <dbReference type="SAM" id="Phobius"/>
    </source>
</evidence>
<protein>
    <submittedName>
        <fullName evidence="3">Uncharacterized protein</fullName>
    </submittedName>
</protein>
<keyword evidence="2" id="KW-0812">Transmembrane</keyword>
<sequence>MADLYTYLTFIGIVSVWSIYGLVVTFMKSVGGMSIFMYGLCFIVILQFLIGFVHIMLLYSTYRPILMNNCMQRQPYRFFWWSENYENNEQFKEIFDKCTHQWSNFSTERLVSWVVYTFVSGLVLAIVIIHKKYIYTEHQEARGYIVGDQEGEWTSNEKPTNDAALYQEHYPPPYGDEEKETMDYGMRQQRQKLYEEIEKRQRAKKNFNRKSVISNTSSSEPATVSVVHPLDLTKGLGAYQVPPVPPNERREVWNRYEGTSIPEEDYRALQRQKRFDSHTSERMEYELYKSNGSEIRRRHSNFMEKRRRASGRRRSRLGNSQRKASTHVRWRNGSKGYAFSPLIKNSNDLEQEEHEEEQESANLMKPEDTEPTEQAS</sequence>
<dbReference type="EMBL" id="JAANIU010004499">
    <property type="protein sequence ID" value="KAG1555038.1"/>
    <property type="molecule type" value="Genomic_DNA"/>
</dbReference>
<dbReference type="AlphaFoldDB" id="A0A9P6YQM4"/>
<proteinExistence type="predicted"/>
<evidence type="ECO:0000313" key="3">
    <source>
        <dbReference type="EMBL" id="KAG1555038.1"/>
    </source>
</evidence>
<feature type="compositionally biased region" description="Acidic residues" evidence="1">
    <location>
        <begin position="349"/>
        <end position="359"/>
    </location>
</feature>
<dbReference type="Proteomes" id="UP000740926">
    <property type="component" value="Unassembled WGS sequence"/>
</dbReference>
<keyword evidence="4" id="KW-1185">Reference proteome</keyword>
<evidence type="ECO:0000313" key="4">
    <source>
        <dbReference type="Proteomes" id="UP000740926"/>
    </source>
</evidence>
<feature type="compositionally biased region" description="Basic residues" evidence="1">
    <location>
        <begin position="296"/>
        <end position="316"/>
    </location>
</feature>
<feature type="transmembrane region" description="Helical" evidence="2">
    <location>
        <begin position="35"/>
        <end position="59"/>
    </location>
</feature>
<evidence type="ECO:0000256" key="1">
    <source>
        <dbReference type="SAM" id="MobiDB-lite"/>
    </source>
</evidence>
<name>A0A9P6YQM4_9FUNG</name>
<accession>A0A9P6YQM4</accession>
<keyword evidence="2" id="KW-0472">Membrane</keyword>